<reference evidence="1 2" key="1">
    <citation type="submission" date="2022-12" db="EMBL/GenBank/DDBJ databases">
        <authorList>
            <person name="Muema E."/>
        </authorList>
    </citation>
    <scope>NUCLEOTIDE SEQUENCE [LARGE SCALE GENOMIC DNA]</scope>
    <source>
        <strain evidence="2">1330</strain>
    </source>
</reference>
<proteinExistence type="predicted"/>
<organism evidence="1 2">
    <name type="scientific">Mesorhizobium argentiipisi</name>
    <dbReference type="NCBI Taxonomy" id="3015175"/>
    <lineage>
        <taxon>Bacteria</taxon>
        <taxon>Pseudomonadati</taxon>
        <taxon>Pseudomonadota</taxon>
        <taxon>Alphaproteobacteria</taxon>
        <taxon>Hyphomicrobiales</taxon>
        <taxon>Phyllobacteriaceae</taxon>
        <taxon>Mesorhizobium</taxon>
    </lineage>
</organism>
<name>A0ABU8KKK5_9HYPH</name>
<accession>A0ABU8KKK5</accession>
<sequence>MHKKRIAGENRMGEPVSAAIDLEIEVSSEMAAERVPGLGWTMPQETIEALRDIDDSIRSAEQLSGSLIFG</sequence>
<dbReference type="EMBL" id="JAPYKO010000028">
    <property type="protein sequence ID" value="MEI9405892.1"/>
    <property type="molecule type" value="Genomic_DNA"/>
</dbReference>
<gene>
    <name evidence="1" type="ORF">O7A05_27565</name>
</gene>
<evidence type="ECO:0000313" key="1">
    <source>
        <dbReference type="EMBL" id="MEI9405892.1"/>
    </source>
</evidence>
<keyword evidence="2" id="KW-1185">Reference proteome</keyword>
<protein>
    <submittedName>
        <fullName evidence="1">Uncharacterized protein</fullName>
    </submittedName>
</protein>
<evidence type="ECO:0000313" key="2">
    <source>
        <dbReference type="Proteomes" id="UP001366503"/>
    </source>
</evidence>
<dbReference type="Proteomes" id="UP001366503">
    <property type="component" value="Unassembled WGS sequence"/>
</dbReference>
<comment type="caution">
    <text evidence="1">The sequence shown here is derived from an EMBL/GenBank/DDBJ whole genome shotgun (WGS) entry which is preliminary data.</text>
</comment>
<dbReference type="RefSeq" id="WP_337096217.1">
    <property type="nucleotide sequence ID" value="NZ_JAPYKO010000028.1"/>
</dbReference>